<dbReference type="OrthoDB" id="529194at2759"/>
<keyword evidence="6" id="KW-1185">Reference proteome</keyword>
<proteinExistence type="predicted"/>
<dbReference type="InterPro" id="IPR045298">
    <property type="entry name" value="Complex1_LYR_LYRM7"/>
</dbReference>
<dbReference type="AlphaFoldDB" id="A0A2I0AQ71"/>
<organism evidence="5 6">
    <name type="scientific">Apostasia shenzhenica</name>
    <dbReference type="NCBI Taxonomy" id="1088818"/>
    <lineage>
        <taxon>Eukaryota</taxon>
        <taxon>Viridiplantae</taxon>
        <taxon>Streptophyta</taxon>
        <taxon>Embryophyta</taxon>
        <taxon>Tracheophyta</taxon>
        <taxon>Spermatophyta</taxon>
        <taxon>Magnoliopsida</taxon>
        <taxon>Liliopsida</taxon>
        <taxon>Asparagales</taxon>
        <taxon>Orchidaceae</taxon>
        <taxon>Apostasioideae</taxon>
        <taxon>Apostasia</taxon>
    </lineage>
</organism>
<comment type="subcellular location">
    <subcellularLocation>
        <location evidence="1">Mitochondrion matrix</location>
    </subcellularLocation>
</comment>
<dbReference type="InterPro" id="IPR050435">
    <property type="entry name" value="MZM1/LYRM7"/>
</dbReference>
<dbReference type="STRING" id="1088818.A0A2I0AQ71"/>
<feature type="domain" description="Complex 1 LYR protein" evidence="4">
    <location>
        <begin position="4"/>
        <end position="60"/>
    </location>
</feature>
<evidence type="ECO:0000256" key="1">
    <source>
        <dbReference type="ARBA" id="ARBA00004305"/>
    </source>
</evidence>
<dbReference type="Pfam" id="PF05347">
    <property type="entry name" value="Complex1_LYR"/>
    <property type="match status" value="1"/>
</dbReference>
<dbReference type="GO" id="GO:0044183">
    <property type="term" value="F:protein folding chaperone"/>
    <property type="evidence" value="ECO:0007669"/>
    <property type="project" value="TreeGrafter"/>
</dbReference>
<dbReference type="EMBL" id="KZ451961">
    <property type="protein sequence ID" value="PKA57684.1"/>
    <property type="molecule type" value="Genomic_DNA"/>
</dbReference>
<name>A0A2I0AQ71_9ASPA</name>
<dbReference type="PANTHER" id="PTHR46749:SF1">
    <property type="entry name" value="COMPLEX III ASSEMBLY FACTOR LYRM7"/>
    <property type="match status" value="1"/>
</dbReference>
<dbReference type="GO" id="GO:0034551">
    <property type="term" value="P:mitochondrial respiratory chain complex III assembly"/>
    <property type="evidence" value="ECO:0007669"/>
    <property type="project" value="InterPro"/>
</dbReference>
<evidence type="ECO:0000313" key="6">
    <source>
        <dbReference type="Proteomes" id="UP000236161"/>
    </source>
</evidence>
<evidence type="ECO:0000259" key="4">
    <source>
        <dbReference type="Pfam" id="PF05347"/>
    </source>
</evidence>
<evidence type="ECO:0000256" key="2">
    <source>
        <dbReference type="ARBA" id="ARBA00023128"/>
    </source>
</evidence>
<dbReference type="PANTHER" id="PTHR46749">
    <property type="entry name" value="COMPLEX III ASSEMBLY FACTOR LYRM7"/>
    <property type="match status" value="1"/>
</dbReference>
<evidence type="ECO:0000256" key="3">
    <source>
        <dbReference type="ARBA" id="ARBA00023186"/>
    </source>
</evidence>
<dbReference type="CDD" id="cd20267">
    <property type="entry name" value="Complex1_LYR_LYRM7"/>
    <property type="match status" value="1"/>
</dbReference>
<keyword evidence="2" id="KW-0496">Mitochondrion</keyword>
<dbReference type="Proteomes" id="UP000236161">
    <property type="component" value="Unassembled WGS sequence"/>
</dbReference>
<evidence type="ECO:0000313" key="5">
    <source>
        <dbReference type="EMBL" id="PKA57684.1"/>
    </source>
</evidence>
<sequence length="155" mass="17666">MAAEVLAVYRSLLRATRKTFAGDTVILRESAVEIRRRFEENRAVSSDVDVKRLVEEARDASHFIGNMIVQAKRNSSGGFGKASFGRDIRLISLYCLFFRIGNRPRLFLDSCKMIVFLVLGIRSRIYIIGAFASFERSRSLNRVLQIRFAGSPYYS</sequence>
<dbReference type="InterPro" id="IPR008011">
    <property type="entry name" value="Complex1_LYR_dom"/>
</dbReference>
<gene>
    <name evidence="5" type="ORF">AXF42_Ash016730</name>
</gene>
<dbReference type="GO" id="GO:0005759">
    <property type="term" value="C:mitochondrial matrix"/>
    <property type="evidence" value="ECO:0007669"/>
    <property type="project" value="UniProtKB-SubCell"/>
</dbReference>
<accession>A0A2I0AQ71</accession>
<reference evidence="5 6" key="1">
    <citation type="journal article" date="2017" name="Nature">
        <title>The Apostasia genome and the evolution of orchids.</title>
        <authorList>
            <person name="Zhang G.Q."/>
            <person name="Liu K.W."/>
            <person name="Li Z."/>
            <person name="Lohaus R."/>
            <person name="Hsiao Y.Y."/>
            <person name="Niu S.C."/>
            <person name="Wang J.Y."/>
            <person name="Lin Y.C."/>
            <person name="Xu Q."/>
            <person name="Chen L.J."/>
            <person name="Yoshida K."/>
            <person name="Fujiwara S."/>
            <person name="Wang Z.W."/>
            <person name="Zhang Y.Q."/>
            <person name="Mitsuda N."/>
            <person name="Wang M."/>
            <person name="Liu G.H."/>
            <person name="Pecoraro L."/>
            <person name="Huang H.X."/>
            <person name="Xiao X.J."/>
            <person name="Lin M."/>
            <person name="Wu X.Y."/>
            <person name="Wu W.L."/>
            <person name="Chen Y.Y."/>
            <person name="Chang S.B."/>
            <person name="Sakamoto S."/>
            <person name="Ohme-Takagi M."/>
            <person name="Yagi M."/>
            <person name="Zeng S.J."/>
            <person name="Shen C.Y."/>
            <person name="Yeh C.M."/>
            <person name="Luo Y.B."/>
            <person name="Tsai W.C."/>
            <person name="Van de Peer Y."/>
            <person name="Liu Z.J."/>
        </authorList>
    </citation>
    <scope>NUCLEOTIDE SEQUENCE [LARGE SCALE GENOMIC DNA]</scope>
    <source>
        <strain evidence="6">cv. Shenzhen</strain>
        <tissue evidence="5">Stem</tissue>
    </source>
</reference>
<keyword evidence="3" id="KW-0143">Chaperone</keyword>
<protein>
    <recommendedName>
        <fullName evidence="4">Complex 1 LYR protein domain-containing protein</fullName>
    </recommendedName>
</protein>